<comment type="caution">
    <text evidence="2">The sequence shown here is derived from an EMBL/GenBank/DDBJ whole genome shotgun (WGS) entry which is preliminary data.</text>
</comment>
<name>A0A5N5FTT3_9ROSA</name>
<evidence type="ECO:0000313" key="2">
    <source>
        <dbReference type="EMBL" id="KAB2606546.1"/>
    </source>
</evidence>
<proteinExistence type="predicted"/>
<dbReference type="Proteomes" id="UP000327157">
    <property type="component" value="Chromosome 11"/>
</dbReference>
<dbReference type="OrthoDB" id="1096772at2759"/>
<reference evidence="2 3" key="3">
    <citation type="submission" date="2019-11" db="EMBL/GenBank/DDBJ databases">
        <title>A de novo genome assembly of a pear dwarfing rootstock.</title>
        <authorList>
            <person name="Wang F."/>
            <person name="Wang J."/>
            <person name="Li S."/>
            <person name="Zhang Y."/>
            <person name="Fang M."/>
            <person name="Ma L."/>
            <person name="Zhao Y."/>
            <person name="Jiang S."/>
        </authorList>
    </citation>
    <scope>NUCLEOTIDE SEQUENCE [LARGE SCALE GENOMIC DNA]</scope>
    <source>
        <strain evidence="2">S2</strain>
        <tissue evidence="2">Leaf</tissue>
    </source>
</reference>
<dbReference type="AlphaFoldDB" id="A0A5N5FTT3"/>
<sequence length="179" mass="20285">MQFKKVEIMKNITQPISRLVRFNDVSINSLNAMAIRVLIDVDVHLPLKWVLVVNGDEELPTFISYENLFEFFFTVVDVKYIIVYVMRKIRMSAGSWLIRSKHAVGGFHYSNFTLGDLDNYLIVCFPQPPKAVTDGAHFGVGADDSKRNVSWALRKRRIENERDSEDESAGTGDGVGANN</sequence>
<feature type="region of interest" description="Disordered" evidence="1">
    <location>
        <begin position="160"/>
        <end position="179"/>
    </location>
</feature>
<gene>
    <name evidence="2" type="ORF">D8674_006263</name>
</gene>
<evidence type="ECO:0000313" key="3">
    <source>
        <dbReference type="Proteomes" id="UP000327157"/>
    </source>
</evidence>
<keyword evidence="3" id="KW-1185">Reference proteome</keyword>
<evidence type="ECO:0000256" key="1">
    <source>
        <dbReference type="SAM" id="MobiDB-lite"/>
    </source>
</evidence>
<accession>A0A5N5FTT3</accession>
<reference evidence="3" key="2">
    <citation type="submission" date="2019-10" db="EMBL/GenBank/DDBJ databases">
        <title>A de novo genome assembly of a pear dwarfing rootstock.</title>
        <authorList>
            <person name="Wang F."/>
            <person name="Wang J."/>
            <person name="Li S."/>
            <person name="Zhang Y."/>
            <person name="Fang M."/>
            <person name="Ma L."/>
            <person name="Zhao Y."/>
            <person name="Jiang S."/>
        </authorList>
    </citation>
    <scope>NUCLEOTIDE SEQUENCE [LARGE SCALE GENOMIC DNA]</scope>
</reference>
<organism evidence="2 3">
    <name type="scientific">Pyrus ussuriensis x Pyrus communis</name>
    <dbReference type="NCBI Taxonomy" id="2448454"/>
    <lineage>
        <taxon>Eukaryota</taxon>
        <taxon>Viridiplantae</taxon>
        <taxon>Streptophyta</taxon>
        <taxon>Embryophyta</taxon>
        <taxon>Tracheophyta</taxon>
        <taxon>Spermatophyta</taxon>
        <taxon>Magnoliopsida</taxon>
        <taxon>eudicotyledons</taxon>
        <taxon>Gunneridae</taxon>
        <taxon>Pentapetalae</taxon>
        <taxon>rosids</taxon>
        <taxon>fabids</taxon>
        <taxon>Rosales</taxon>
        <taxon>Rosaceae</taxon>
        <taxon>Amygdaloideae</taxon>
        <taxon>Maleae</taxon>
        <taxon>Pyrus</taxon>
    </lineage>
</organism>
<dbReference type="EMBL" id="SMOL01000559">
    <property type="protein sequence ID" value="KAB2606546.1"/>
    <property type="molecule type" value="Genomic_DNA"/>
</dbReference>
<reference evidence="2 3" key="1">
    <citation type="submission" date="2019-09" db="EMBL/GenBank/DDBJ databases">
        <authorList>
            <person name="Ou C."/>
        </authorList>
    </citation>
    <scope>NUCLEOTIDE SEQUENCE [LARGE SCALE GENOMIC DNA]</scope>
    <source>
        <strain evidence="2">S2</strain>
        <tissue evidence="2">Leaf</tissue>
    </source>
</reference>
<protein>
    <submittedName>
        <fullName evidence="2">Uncharacterized protein</fullName>
    </submittedName>
</protein>